<organism evidence="11 12">
    <name type="scientific">Hyalella azteca</name>
    <name type="common">Amphipod</name>
    <dbReference type="NCBI Taxonomy" id="294128"/>
    <lineage>
        <taxon>Eukaryota</taxon>
        <taxon>Metazoa</taxon>
        <taxon>Ecdysozoa</taxon>
        <taxon>Arthropoda</taxon>
        <taxon>Crustacea</taxon>
        <taxon>Multicrustacea</taxon>
        <taxon>Malacostraca</taxon>
        <taxon>Eumalacostraca</taxon>
        <taxon>Peracarida</taxon>
        <taxon>Amphipoda</taxon>
        <taxon>Senticaudata</taxon>
        <taxon>Talitrida</taxon>
        <taxon>Talitroidea</taxon>
        <taxon>Hyalellidae</taxon>
        <taxon>Hyalella</taxon>
    </lineage>
</organism>
<dbReference type="OMA" id="TRYLCIS"/>
<feature type="domain" description="MABP" evidence="10">
    <location>
        <begin position="11"/>
        <end position="153"/>
    </location>
</feature>
<keyword evidence="5" id="KW-0653">Protein transport</keyword>
<dbReference type="CTD" id="32791"/>
<keyword evidence="11" id="KW-1185">Reference proteome</keyword>
<feature type="compositionally biased region" description="Low complexity" evidence="8">
    <location>
        <begin position="155"/>
        <end position="167"/>
    </location>
</feature>
<dbReference type="RefSeq" id="XP_047737862.1">
    <property type="nucleotide sequence ID" value="XM_047881906.1"/>
</dbReference>
<evidence type="ECO:0000259" key="10">
    <source>
        <dbReference type="PROSITE" id="PS51498"/>
    </source>
</evidence>
<dbReference type="GO" id="GO:0000813">
    <property type="term" value="C:ESCRT I complex"/>
    <property type="evidence" value="ECO:0007669"/>
    <property type="project" value="InterPro"/>
</dbReference>
<dbReference type="GO" id="GO:0046755">
    <property type="term" value="P:viral budding"/>
    <property type="evidence" value="ECO:0007669"/>
    <property type="project" value="TreeGrafter"/>
</dbReference>
<dbReference type="Gene3D" id="2.100.10.50">
    <property type="match status" value="1"/>
</dbReference>
<evidence type="ECO:0000313" key="11">
    <source>
        <dbReference type="Proteomes" id="UP000694843"/>
    </source>
</evidence>
<feature type="region of interest" description="Disordered" evidence="8">
    <location>
        <begin position="155"/>
        <end position="215"/>
    </location>
</feature>
<dbReference type="PANTHER" id="PTHR31547">
    <property type="entry name" value="MULTIVESICULAR BODY SUBUNIT 12B"/>
    <property type="match status" value="1"/>
</dbReference>
<evidence type="ECO:0000256" key="2">
    <source>
        <dbReference type="ARBA" id="ARBA00010432"/>
    </source>
</evidence>
<dbReference type="PANTHER" id="PTHR31547:SF1">
    <property type="entry name" value="MULTIVESICULAR BODY SUBUNIT 12B"/>
    <property type="match status" value="1"/>
</dbReference>
<reference evidence="12" key="1">
    <citation type="submission" date="2025-08" db="UniProtKB">
        <authorList>
            <consortium name="RefSeq"/>
        </authorList>
    </citation>
    <scope>IDENTIFICATION</scope>
</reference>
<evidence type="ECO:0000256" key="1">
    <source>
        <dbReference type="ARBA" id="ARBA00004633"/>
    </source>
</evidence>
<proteinExistence type="inferred from homology"/>
<gene>
    <name evidence="12" type="primary">LOC108666598</name>
</gene>
<evidence type="ECO:0000256" key="6">
    <source>
        <dbReference type="ARBA" id="ARBA00023136"/>
    </source>
</evidence>
<evidence type="ECO:0000256" key="5">
    <source>
        <dbReference type="ARBA" id="ARBA00022927"/>
    </source>
</evidence>
<dbReference type="Proteomes" id="UP000694843">
    <property type="component" value="Unplaced"/>
</dbReference>
<name>A0A979FMY2_HYAAZ</name>
<comment type="similarity">
    <text evidence="2">Belongs to the MVB12 family.</text>
</comment>
<dbReference type="GO" id="GO:0042058">
    <property type="term" value="P:regulation of epidermal growth factor receptor signaling pathway"/>
    <property type="evidence" value="ECO:0007669"/>
    <property type="project" value="TreeGrafter"/>
</dbReference>
<keyword evidence="4" id="KW-0967">Endosome</keyword>
<evidence type="ECO:0000256" key="7">
    <source>
        <dbReference type="ARBA" id="ARBA00053101"/>
    </source>
</evidence>
<dbReference type="InterPro" id="IPR018798">
    <property type="entry name" value="MVB12A/B"/>
</dbReference>
<dbReference type="FunFam" id="2.100.10.50:FF:000002">
    <property type="entry name" value="Multivesicular body subunit 12B"/>
    <property type="match status" value="1"/>
</dbReference>
<keyword evidence="6" id="KW-0472">Membrane</keyword>
<evidence type="ECO:0000256" key="3">
    <source>
        <dbReference type="ARBA" id="ARBA00022448"/>
    </source>
</evidence>
<dbReference type="PROSITE" id="PS51497">
    <property type="entry name" value="UMA"/>
    <property type="match status" value="1"/>
</dbReference>
<dbReference type="GeneID" id="108666598"/>
<keyword evidence="3" id="KW-0813">Transport</keyword>
<protein>
    <submittedName>
        <fullName evidence="12">Multivesicular body subunit 12B</fullName>
    </submittedName>
</protein>
<dbReference type="GO" id="GO:0019075">
    <property type="term" value="P:virus maturation"/>
    <property type="evidence" value="ECO:0007669"/>
    <property type="project" value="TreeGrafter"/>
</dbReference>
<feature type="domain" description="UMA" evidence="9">
    <location>
        <begin position="237"/>
        <end position="285"/>
    </location>
</feature>
<dbReference type="Pfam" id="PF10240">
    <property type="entry name" value="DUF2464"/>
    <property type="match status" value="1"/>
</dbReference>
<evidence type="ECO:0000256" key="8">
    <source>
        <dbReference type="SAM" id="MobiDB-lite"/>
    </source>
</evidence>
<comment type="function">
    <text evidence="7">Component of the ESCRT-I complex, a regulator of vesicular trafficking process. Required for the sorting of endocytic ubiquitinated cargos into multivesicular bodies.</text>
</comment>
<evidence type="ECO:0000256" key="4">
    <source>
        <dbReference type="ARBA" id="ARBA00022753"/>
    </source>
</evidence>
<accession>A0A979FMY2</accession>
<dbReference type="InterPro" id="IPR023340">
    <property type="entry name" value="UMA"/>
</dbReference>
<evidence type="ECO:0000313" key="12">
    <source>
        <dbReference type="RefSeq" id="XP_047737862.1"/>
    </source>
</evidence>
<evidence type="ECO:0000259" key="9">
    <source>
        <dbReference type="PROSITE" id="PS51497"/>
    </source>
</evidence>
<comment type="subcellular location">
    <subcellularLocation>
        <location evidence="1">Late endosome membrane</location>
        <topology evidence="1">Peripheral membrane protein</topology>
    </subcellularLocation>
</comment>
<dbReference type="GO" id="GO:0031902">
    <property type="term" value="C:late endosome membrane"/>
    <property type="evidence" value="ECO:0007669"/>
    <property type="project" value="UniProtKB-SubCell"/>
</dbReference>
<sequence>MRELYNALPDDRPITTLCVVEDLNKCPANFTAVSRTHDQDIDADLYKDGFFKRVTRYICHSKVAGYLGYVVEEIQVVHDKESCPSGYTPISTTMDTNQKAFKKKLICFKAVPKNVAKQVVTDIIVLSSSKIAPEGFTLAGEMNGLCLCYKRTTATSPGSPPGSSAASLPYQVGPHGEASDRRPSQGSGRLYPGVERPSRPAPAPPVGGGGAAAPLHNPYSSGGAAAADTYEASHSALYQVPFVLNKKYTNTHGAVREPTPSTPYKSAQLVESEYYYSFSLEQDVLPN</sequence>
<dbReference type="KEGG" id="hazt:108666598"/>
<dbReference type="GO" id="GO:0015031">
    <property type="term" value="P:protein transport"/>
    <property type="evidence" value="ECO:0007669"/>
    <property type="project" value="UniProtKB-KW"/>
</dbReference>
<dbReference type="PROSITE" id="PS51498">
    <property type="entry name" value="MABP"/>
    <property type="match status" value="1"/>
</dbReference>
<dbReference type="InterPro" id="IPR040297">
    <property type="entry name" value="MVB12B"/>
</dbReference>
<dbReference type="InterPro" id="IPR023341">
    <property type="entry name" value="MABP"/>
</dbReference>
<dbReference type="OrthoDB" id="6021306at2759"/>
<dbReference type="AlphaFoldDB" id="A0A979FMY2"/>